<dbReference type="SUPFAM" id="SSF46785">
    <property type="entry name" value="Winged helix' DNA-binding domain"/>
    <property type="match status" value="1"/>
</dbReference>
<evidence type="ECO:0000313" key="2">
    <source>
        <dbReference type="EMBL" id="GCC39436.1"/>
    </source>
</evidence>
<name>A0A401T9T6_CHIPU</name>
<dbReference type="SMART" id="SM00049">
    <property type="entry name" value="DEP"/>
    <property type="match status" value="1"/>
</dbReference>
<accession>A0A401T9T6</accession>
<dbReference type="InterPro" id="IPR000591">
    <property type="entry name" value="DEP_dom"/>
</dbReference>
<gene>
    <name evidence="2" type="ORF">chiPu_0022882</name>
</gene>
<dbReference type="Proteomes" id="UP000287033">
    <property type="component" value="Unassembled WGS sequence"/>
</dbReference>
<protein>
    <recommendedName>
        <fullName evidence="1">DEP domain-containing protein</fullName>
    </recommendedName>
</protein>
<evidence type="ECO:0000313" key="3">
    <source>
        <dbReference type="Proteomes" id="UP000287033"/>
    </source>
</evidence>
<evidence type="ECO:0000259" key="1">
    <source>
        <dbReference type="SMART" id="SM00049"/>
    </source>
</evidence>
<comment type="caution">
    <text evidence="2">The sequence shown here is derived from an EMBL/GenBank/DDBJ whole genome shotgun (WGS) entry which is preliminary data.</text>
</comment>
<dbReference type="InterPro" id="IPR036390">
    <property type="entry name" value="WH_DNA-bd_sf"/>
</dbReference>
<feature type="non-terminal residue" evidence="2">
    <location>
        <position position="1"/>
    </location>
</feature>
<dbReference type="STRING" id="137246.A0A401T9T6"/>
<keyword evidence="3" id="KW-1185">Reference proteome</keyword>
<dbReference type="GO" id="GO:0035556">
    <property type="term" value="P:intracellular signal transduction"/>
    <property type="evidence" value="ECO:0007669"/>
    <property type="project" value="InterPro"/>
</dbReference>
<dbReference type="Gene3D" id="1.10.10.10">
    <property type="entry name" value="Winged helix-like DNA-binding domain superfamily/Winged helix DNA-binding domain"/>
    <property type="match status" value="1"/>
</dbReference>
<proteinExistence type="predicted"/>
<dbReference type="AlphaFoldDB" id="A0A401T9T6"/>
<dbReference type="OMA" id="KIQAIGM"/>
<dbReference type="Pfam" id="PF00610">
    <property type="entry name" value="DEP"/>
    <property type="match status" value="1"/>
</dbReference>
<feature type="domain" description="DEP" evidence="1">
    <location>
        <begin position="20"/>
        <end position="86"/>
    </location>
</feature>
<dbReference type="EMBL" id="BEZZ01012415">
    <property type="protein sequence ID" value="GCC39436.1"/>
    <property type="molecule type" value="Genomic_DNA"/>
</dbReference>
<dbReference type="InterPro" id="IPR036388">
    <property type="entry name" value="WH-like_DNA-bd_sf"/>
</dbReference>
<sequence length="90" mass="9668">SSTDKLPHAGRVLQGALLSSFPNLLRDHKHHLKTLRHCCSGEELVDVLMKFQPALQGRLQAVGILQLLLDLELLVPGKQGLKPEGTGAGG</sequence>
<organism evidence="2 3">
    <name type="scientific">Chiloscyllium punctatum</name>
    <name type="common">Brownbanded bambooshark</name>
    <name type="synonym">Hemiscyllium punctatum</name>
    <dbReference type="NCBI Taxonomy" id="137246"/>
    <lineage>
        <taxon>Eukaryota</taxon>
        <taxon>Metazoa</taxon>
        <taxon>Chordata</taxon>
        <taxon>Craniata</taxon>
        <taxon>Vertebrata</taxon>
        <taxon>Chondrichthyes</taxon>
        <taxon>Elasmobranchii</taxon>
        <taxon>Galeomorphii</taxon>
        <taxon>Galeoidea</taxon>
        <taxon>Orectolobiformes</taxon>
        <taxon>Hemiscylliidae</taxon>
        <taxon>Chiloscyllium</taxon>
    </lineage>
</organism>
<reference evidence="2 3" key="1">
    <citation type="journal article" date="2018" name="Nat. Ecol. Evol.">
        <title>Shark genomes provide insights into elasmobranch evolution and the origin of vertebrates.</title>
        <authorList>
            <person name="Hara Y"/>
            <person name="Yamaguchi K"/>
            <person name="Onimaru K"/>
            <person name="Kadota M"/>
            <person name="Koyanagi M"/>
            <person name="Keeley SD"/>
            <person name="Tatsumi K"/>
            <person name="Tanaka K"/>
            <person name="Motone F"/>
            <person name="Kageyama Y"/>
            <person name="Nozu R"/>
            <person name="Adachi N"/>
            <person name="Nishimura O"/>
            <person name="Nakagawa R"/>
            <person name="Tanegashima C"/>
            <person name="Kiyatake I"/>
            <person name="Matsumoto R"/>
            <person name="Murakumo K"/>
            <person name="Nishida K"/>
            <person name="Terakita A"/>
            <person name="Kuratani S"/>
            <person name="Sato K"/>
            <person name="Hyodo S Kuraku.S."/>
        </authorList>
    </citation>
    <scope>NUCLEOTIDE SEQUENCE [LARGE SCALE GENOMIC DNA]</scope>
</reference>